<protein>
    <submittedName>
        <fullName evidence="6">DUF1735 and LamG domain-containing protein</fullName>
    </submittedName>
    <submittedName>
        <fullName evidence="5">DUF1735 domain-containing protein</fullName>
    </submittedName>
</protein>
<dbReference type="GO" id="GO:0004553">
    <property type="term" value="F:hydrolase activity, hydrolyzing O-glycosyl compounds"/>
    <property type="evidence" value="ECO:0007669"/>
    <property type="project" value="UniProtKB-ARBA"/>
</dbReference>
<evidence type="ECO:0000259" key="2">
    <source>
        <dbReference type="Pfam" id="PF08522"/>
    </source>
</evidence>
<dbReference type="EMBL" id="VWFO01000001">
    <property type="protein sequence ID" value="KAA4666902.1"/>
    <property type="molecule type" value="Genomic_DNA"/>
</dbReference>
<dbReference type="Gene3D" id="2.60.40.1740">
    <property type="entry name" value="hypothetical protein (bacova_03559)"/>
    <property type="match status" value="1"/>
</dbReference>
<proteinExistence type="predicted"/>
<dbReference type="GO" id="GO:0005975">
    <property type="term" value="P:carbohydrate metabolic process"/>
    <property type="evidence" value="ECO:0007669"/>
    <property type="project" value="UniProtKB-ARBA"/>
</dbReference>
<evidence type="ECO:0000313" key="6">
    <source>
        <dbReference type="EMBL" id="MDC2741569.1"/>
    </source>
</evidence>
<dbReference type="EMBL" id="VWLE01000060">
    <property type="protein sequence ID" value="KAA3953217.1"/>
    <property type="molecule type" value="Genomic_DNA"/>
</dbReference>
<evidence type="ECO:0000313" key="4">
    <source>
        <dbReference type="EMBL" id="KAA3953217.1"/>
    </source>
</evidence>
<comment type="caution">
    <text evidence="5">The sequence shown here is derived from an EMBL/GenBank/DDBJ whole genome shotgun (WGS) entry which is preliminary data.</text>
</comment>
<evidence type="ECO:0000313" key="3">
    <source>
        <dbReference type="EMBL" id="KAA3928732.1"/>
    </source>
</evidence>
<sequence length="380" mass="42040">MMNKHIFYYLMVGSMALLLGACNDSMNDLLEPKVYFESKEYNFSVEDEMDVMTFDLVSRLSSATSSQVDVSYSVAEPSVVDEYNAKYGTNYEMLDVSQVKLSSTTSSISSGKLYADNVEVELSGLEALKAGNSYVLPMRVHSSSVSTLSGTNIAYFFFSKPLKITKAGNFSNHYISVKFPVGTFFSSFTYEALINVDYFLDNNTIMGTEGVMILRIGDAGGGITPKDYLEVAGRQNYRVTKPLLTNRWYHVALTYDQPTGKTGIYVNGEKWAGSDWGIDGFDPNSDMGFYIGRIYGFKWGERPFHGKMSEVRVWSVARTENQLKQNMLGVDPASEGLALYYKLDGSETQEGGVIKDATGRINGTTNGITIKTLDAPIAIN</sequence>
<feature type="domain" description="BT-3987-like N-terminal" evidence="2">
    <location>
        <begin position="32"/>
        <end position="145"/>
    </location>
</feature>
<dbReference type="AlphaFoldDB" id="A0A139L813"/>
<evidence type="ECO:0000313" key="9">
    <source>
        <dbReference type="Proteomes" id="UP000435985"/>
    </source>
</evidence>
<reference evidence="7 8" key="1">
    <citation type="journal article" date="2019" name="Nat. Med.">
        <title>A library of human gut bacterial isolates paired with longitudinal multiomics data enables mechanistic microbiome research.</title>
        <authorList>
            <person name="Poyet M."/>
            <person name="Groussin M."/>
            <person name="Gibbons S.M."/>
            <person name="Avila-Pacheco J."/>
            <person name="Jiang X."/>
            <person name="Kearney S.M."/>
            <person name="Perrotta A.R."/>
            <person name="Berdy B."/>
            <person name="Zhao S."/>
            <person name="Lieberman T.D."/>
            <person name="Swanson P.K."/>
            <person name="Smith M."/>
            <person name="Roesemann S."/>
            <person name="Alexander J.E."/>
            <person name="Rich S.A."/>
            <person name="Livny J."/>
            <person name="Vlamakis H."/>
            <person name="Clish C."/>
            <person name="Bullock K."/>
            <person name="Deik A."/>
            <person name="Scott J."/>
            <person name="Pierce K.A."/>
            <person name="Xavier R.J."/>
            <person name="Alm E.J."/>
        </authorList>
    </citation>
    <scope>NUCLEOTIDE SEQUENCE [LARGE SCALE GENOMIC DNA]</scope>
    <source>
        <strain evidence="5 9">BIOML-A14</strain>
        <strain evidence="3 8">BIOML-A160</strain>
        <strain evidence="4 7">BIOML-A163</strain>
    </source>
</reference>
<reference evidence="6" key="2">
    <citation type="submission" date="2022-10" db="EMBL/GenBank/DDBJ databases">
        <title>Human gut microbiome strain richness.</title>
        <authorList>
            <person name="Chen-Liaw A."/>
        </authorList>
    </citation>
    <scope>NUCLEOTIDE SEQUENCE</scope>
    <source>
        <strain evidence="6">BSD2780120875st1_E1_BSD2780120875_150330</strain>
    </source>
</reference>
<evidence type="ECO:0000313" key="8">
    <source>
        <dbReference type="Proteomes" id="UP000365824"/>
    </source>
</evidence>
<dbReference type="Pfam" id="PF13385">
    <property type="entry name" value="Laminin_G_3"/>
    <property type="match status" value="1"/>
</dbReference>
<dbReference type="Pfam" id="PF08522">
    <property type="entry name" value="BT_3987-like_N"/>
    <property type="match status" value="1"/>
</dbReference>
<dbReference type="InterPro" id="IPR013320">
    <property type="entry name" value="ConA-like_dom_sf"/>
</dbReference>
<name>A0A139L813_BACOV</name>
<accession>A0A139L813</accession>
<organism evidence="5 9">
    <name type="scientific">Bacteroides ovatus</name>
    <dbReference type="NCBI Taxonomy" id="28116"/>
    <lineage>
        <taxon>Bacteria</taxon>
        <taxon>Pseudomonadati</taxon>
        <taxon>Bacteroidota</taxon>
        <taxon>Bacteroidia</taxon>
        <taxon>Bacteroidales</taxon>
        <taxon>Bacteroidaceae</taxon>
        <taxon>Bacteroides</taxon>
    </lineage>
</organism>
<evidence type="ECO:0000313" key="5">
    <source>
        <dbReference type="EMBL" id="KAA4666902.1"/>
    </source>
</evidence>
<dbReference type="Gene3D" id="2.60.120.200">
    <property type="match status" value="1"/>
</dbReference>
<dbReference type="GeneID" id="69483284"/>
<dbReference type="Proteomes" id="UP000435985">
    <property type="component" value="Unassembled WGS sequence"/>
</dbReference>
<dbReference type="Proteomes" id="UP000323717">
    <property type="component" value="Unassembled WGS sequence"/>
</dbReference>
<gene>
    <name evidence="5" type="ORF">F3B98_00505</name>
    <name evidence="4" type="ORF">F3D71_06635</name>
    <name evidence="3" type="ORF">F3F25_11235</name>
    <name evidence="6" type="ORF">PO382_04950</name>
</gene>
<dbReference type="EMBL" id="JAQNZF010000005">
    <property type="protein sequence ID" value="MDC2741569.1"/>
    <property type="molecule type" value="Genomic_DNA"/>
</dbReference>
<feature type="signal peptide" evidence="1">
    <location>
        <begin position="1"/>
        <end position="21"/>
    </location>
</feature>
<evidence type="ECO:0000313" key="7">
    <source>
        <dbReference type="Proteomes" id="UP000323717"/>
    </source>
</evidence>
<dbReference type="Proteomes" id="UP000365824">
    <property type="component" value="Unassembled WGS sequence"/>
</dbReference>
<dbReference type="InterPro" id="IPR013728">
    <property type="entry name" value="BT_3987-like_N"/>
</dbReference>
<dbReference type="SUPFAM" id="SSF49899">
    <property type="entry name" value="Concanavalin A-like lectins/glucanases"/>
    <property type="match status" value="1"/>
</dbReference>
<dbReference type="RefSeq" id="WP_004310490.1">
    <property type="nucleotide sequence ID" value="NZ_CAAKNR010000180.1"/>
</dbReference>
<dbReference type="Proteomes" id="UP001219389">
    <property type="component" value="Unassembled WGS sequence"/>
</dbReference>
<evidence type="ECO:0000256" key="1">
    <source>
        <dbReference type="SAM" id="SignalP"/>
    </source>
</evidence>
<feature type="chain" id="PRO_5044056526" evidence="1">
    <location>
        <begin position="22"/>
        <end position="380"/>
    </location>
</feature>
<keyword evidence="1" id="KW-0732">Signal</keyword>
<dbReference type="STRING" id="28116.Bovatus_03847"/>
<dbReference type="PROSITE" id="PS51257">
    <property type="entry name" value="PROKAR_LIPOPROTEIN"/>
    <property type="match status" value="1"/>
</dbReference>
<dbReference type="EMBL" id="VWLB01000016">
    <property type="protein sequence ID" value="KAA3928732.1"/>
    <property type="molecule type" value="Genomic_DNA"/>
</dbReference>